<keyword evidence="1 4" id="KW-0378">Hydrolase</keyword>
<dbReference type="Gene3D" id="3.40.50.1820">
    <property type="entry name" value="alpha/beta hydrolase"/>
    <property type="match status" value="1"/>
</dbReference>
<dbReference type="InterPro" id="IPR029058">
    <property type="entry name" value="AB_hydrolase_fold"/>
</dbReference>
<dbReference type="SUPFAM" id="SSF53474">
    <property type="entry name" value="alpha/beta-Hydrolases"/>
    <property type="match status" value="1"/>
</dbReference>
<evidence type="ECO:0000313" key="5">
    <source>
        <dbReference type="Proteomes" id="UP001165653"/>
    </source>
</evidence>
<proteinExistence type="predicted"/>
<gene>
    <name evidence="4" type="ORF">OJ996_21505</name>
</gene>
<dbReference type="InterPro" id="IPR050300">
    <property type="entry name" value="GDXG_lipolytic_enzyme"/>
</dbReference>
<dbReference type="InterPro" id="IPR002048">
    <property type="entry name" value="EF_hand_dom"/>
</dbReference>
<dbReference type="PANTHER" id="PTHR48081">
    <property type="entry name" value="AB HYDROLASE SUPERFAMILY PROTEIN C4A8.06C"/>
    <property type="match status" value="1"/>
</dbReference>
<dbReference type="RefSeq" id="WP_264515750.1">
    <property type="nucleotide sequence ID" value="NZ_JAPDDR010000013.1"/>
</dbReference>
<feature type="chain" id="PRO_5046547088" evidence="2">
    <location>
        <begin position="19"/>
        <end position="360"/>
    </location>
</feature>
<protein>
    <submittedName>
        <fullName evidence="4">Alpha/beta hydrolase fold domain-containing protein</fullName>
    </submittedName>
</protein>
<dbReference type="InterPro" id="IPR018247">
    <property type="entry name" value="EF_Hand_1_Ca_BS"/>
</dbReference>
<sequence>MRALALLLLLAPAAFAQADPFSALDANKDGKITINEVPDIARGQFKGFDGNGDGAVTREEFLAAASGQTGGEAGKAIELSHLKDIDYVGSNNPRQKLDLVVPKRAGAAKRPLVVLIHGGGWLSGRKEDVGDLVRLLASTGDYVAATINYRLTQEAAWPAQIHDCKAAIRFLRGNAEKYGIDPERIGVMGLSAGGQLVSVLGTGNDEPVLEGSLGGFAKVSSRVQCVVNFFGPTDFLTFFGKDTTAARLRGANMISQFLGKKSDPELKENARQASAVTWVTKDDAPFLTAHGTEDNLVPLDQAEKIHAALESAKVESHLIVMQGAGHGFANAELNRRIRTFLDKHLRGLPGTISDEPIAVR</sequence>
<dbReference type="PROSITE" id="PS50222">
    <property type="entry name" value="EF_HAND_2"/>
    <property type="match status" value="1"/>
</dbReference>
<dbReference type="GO" id="GO:0016787">
    <property type="term" value="F:hydrolase activity"/>
    <property type="evidence" value="ECO:0007669"/>
    <property type="project" value="UniProtKB-KW"/>
</dbReference>
<name>A0ABT3G8K0_9BACT</name>
<keyword evidence="5" id="KW-1185">Reference proteome</keyword>
<dbReference type="PANTHER" id="PTHR48081:SF13">
    <property type="entry name" value="ALPHA_BETA HYDROLASE"/>
    <property type="match status" value="1"/>
</dbReference>
<dbReference type="InterPro" id="IPR049492">
    <property type="entry name" value="BD-FAE-like_dom"/>
</dbReference>
<comment type="caution">
    <text evidence="4">The sequence shown here is derived from an EMBL/GenBank/DDBJ whole genome shotgun (WGS) entry which is preliminary data.</text>
</comment>
<evidence type="ECO:0000256" key="1">
    <source>
        <dbReference type="ARBA" id="ARBA00022801"/>
    </source>
</evidence>
<dbReference type="SUPFAM" id="SSF47473">
    <property type="entry name" value="EF-hand"/>
    <property type="match status" value="1"/>
</dbReference>
<evidence type="ECO:0000259" key="3">
    <source>
        <dbReference type="PROSITE" id="PS50222"/>
    </source>
</evidence>
<reference evidence="4" key="1">
    <citation type="submission" date="2022-10" db="EMBL/GenBank/DDBJ databases">
        <title>Luteolibacter sp. GHJ8, whole genome shotgun sequencing project.</title>
        <authorList>
            <person name="Zhao G."/>
            <person name="Shen L."/>
        </authorList>
    </citation>
    <scope>NUCLEOTIDE SEQUENCE</scope>
    <source>
        <strain evidence="4">GHJ8</strain>
    </source>
</reference>
<dbReference type="PROSITE" id="PS00018">
    <property type="entry name" value="EF_HAND_1"/>
    <property type="match status" value="1"/>
</dbReference>
<feature type="signal peptide" evidence="2">
    <location>
        <begin position="1"/>
        <end position="18"/>
    </location>
</feature>
<evidence type="ECO:0000313" key="4">
    <source>
        <dbReference type="EMBL" id="MCW1916181.1"/>
    </source>
</evidence>
<dbReference type="Pfam" id="PF20434">
    <property type="entry name" value="BD-FAE"/>
    <property type="match status" value="1"/>
</dbReference>
<organism evidence="4 5">
    <name type="scientific">Luteolibacter rhizosphaerae</name>
    <dbReference type="NCBI Taxonomy" id="2989719"/>
    <lineage>
        <taxon>Bacteria</taxon>
        <taxon>Pseudomonadati</taxon>
        <taxon>Verrucomicrobiota</taxon>
        <taxon>Verrucomicrobiia</taxon>
        <taxon>Verrucomicrobiales</taxon>
        <taxon>Verrucomicrobiaceae</taxon>
        <taxon>Luteolibacter</taxon>
    </lineage>
</organism>
<feature type="domain" description="EF-hand" evidence="3">
    <location>
        <begin position="36"/>
        <end position="71"/>
    </location>
</feature>
<keyword evidence="2" id="KW-0732">Signal</keyword>
<dbReference type="InterPro" id="IPR011992">
    <property type="entry name" value="EF-hand-dom_pair"/>
</dbReference>
<dbReference type="Pfam" id="PF13202">
    <property type="entry name" value="EF-hand_5"/>
    <property type="match status" value="2"/>
</dbReference>
<evidence type="ECO:0000256" key="2">
    <source>
        <dbReference type="SAM" id="SignalP"/>
    </source>
</evidence>
<accession>A0ABT3G8K0</accession>
<dbReference type="Proteomes" id="UP001165653">
    <property type="component" value="Unassembled WGS sequence"/>
</dbReference>
<dbReference type="Gene3D" id="1.10.238.10">
    <property type="entry name" value="EF-hand"/>
    <property type="match status" value="1"/>
</dbReference>
<dbReference type="EMBL" id="JAPDDR010000013">
    <property type="protein sequence ID" value="MCW1916181.1"/>
    <property type="molecule type" value="Genomic_DNA"/>
</dbReference>